<evidence type="ECO:0000256" key="1">
    <source>
        <dbReference type="ARBA" id="ARBA00022763"/>
    </source>
</evidence>
<dbReference type="SMART" id="SM00478">
    <property type="entry name" value="ENDO3c"/>
    <property type="match status" value="1"/>
</dbReference>
<feature type="compositionally biased region" description="Low complexity" evidence="6">
    <location>
        <begin position="37"/>
        <end position="61"/>
    </location>
</feature>
<evidence type="ECO:0000313" key="8">
    <source>
        <dbReference type="EMBL" id="GMI28498.1"/>
    </source>
</evidence>
<feature type="compositionally biased region" description="Basic residues" evidence="6">
    <location>
        <begin position="22"/>
        <end position="36"/>
    </location>
</feature>
<sequence length="362" mass="38722">MVSTRRHSSAAGAAGDDSPKPAAKKAKAKSSKKPSSKKPSSTKPPATPTKPSSKPSPSTPTGVATPTGVEGPSPSTPTPGTPPSSKKPPKSPQKPSYLPSLPPHFSSLHSLVLELRSDRTAPVDSNGAEALCLRDPADPRVHRYHVLIALMLSSQTKDAQVGAAMRRLQASPGGLSVASVRAMDEATLKALIFGVGFHNNKTKYIAQATRILEEKHGGDIPPTAEEMIADLPGVGPKMAYLVDNIAWGRVAGIGVDTHMHRMFNLLGWVKSKNPEDTRLQLEHWLPREHWGSVNLEWVGFGQETQQEKGKSVGKALGCSRPGDALRLMRRVGLDVVKEGEKIGRGEEVREALRKKGEGEEGE</sequence>
<protein>
    <recommendedName>
        <fullName evidence="7">HhH-GPD domain-containing protein</fullName>
    </recommendedName>
</protein>
<feature type="compositionally biased region" description="Low complexity" evidence="6">
    <location>
        <begin position="93"/>
        <end position="103"/>
    </location>
</feature>
<evidence type="ECO:0000256" key="3">
    <source>
        <dbReference type="ARBA" id="ARBA00023204"/>
    </source>
</evidence>
<dbReference type="Gene3D" id="1.10.340.30">
    <property type="entry name" value="Hypothetical protein, domain 2"/>
    <property type="match status" value="1"/>
</dbReference>
<evidence type="ECO:0000256" key="2">
    <source>
        <dbReference type="ARBA" id="ARBA00022801"/>
    </source>
</evidence>
<dbReference type="CDD" id="cd00056">
    <property type="entry name" value="ENDO3c"/>
    <property type="match status" value="1"/>
</dbReference>
<organism evidence="8 9">
    <name type="scientific">Tetraparma gracilis</name>
    <dbReference type="NCBI Taxonomy" id="2962635"/>
    <lineage>
        <taxon>Eukaryota</taxon>
        <taxon>Sar</taxon>
        <taxon>Stramenopiles</taxon>
        <taxon>Ochrophyta</taxon>
        <taxon>Bolidophyceae</taxon>
        <taxon>Parmales</taxon>
        <taxon>Triparmaceae</taxon>
        <taxon>Tetraparma</taxon>
    </lineage>
</organism>
<keyword evidence="9" id="KW-1185">Reference proteome</keyword>
<keyword evidence="2" id="KW-0378">Hydrolase</keyword>
<keyword evidence="4" id="KW-0456">Lyase</keyword>
<keyword evidence="1" id="KW-0227">DNA damage</keyword>
<keyword evidence="3" id="KW-0234">DNA repair</keyword>
<feature type="region of interest" description="Disordered" evidence="6">
    <location>
        <begin position="1"/>
        <end position="103"/>
    </location>
</feature>
<dbReference type="Pfam" id="PF00730">
    <property type="entry name" value="HhH-GPD"/>
    <property type="match status" value="1"/>
</dbReference>
<evidence type="ECO:0000313" key="9">
    <source>
        <dbReference type="Proteomes" id="UP001165060"/>
    </source>
</evidence>
<dbReference type="PANTHER" id="PTHR43286">
    <property type="entry name" value="ENDONUCLEASE III-LIKE PROTEIN 1"/>
    <property type="match status" value="1"/>
</dbReference>
<evidence type="ECO:0000259" key="7">
    <source>
        <dbReference type="SMART" id="SM00478"/>
    </source>
</evidence>
<feature type="compositionally biased region" description="Pro residues" evidence="6">
    <location>
        <begin position="74"/>
        <end position="92"/>
    </location>
</feature>
<evidence type="ECO:0000256" key="6">
    <source>
        <dbReference type="SAM" id="MobiDB-lite"/>
    </source>
</evidence>
<gene>
    <name evidence="8" type="ORF">TeGR_g12268</name>
</gene>
<dbReference type="SUPFAM" id="SSF48150">
    <property type="entry name" value="DNA-glycosylase"/>
    <property type="match status" value="1"/>
</dbReference>
<name>A0ABQ6ML13_9STRA</name>
<keyword evidence="5" id="KW-0326">Glycosidase</keyword>
<dbReference type="EMBL" id="BRYB01005750">
    <property type="protein sequence ID" value="GMI28498.1"/>
    <property type="molecule type" value="Genomic_DNA"/>
</dbReference>
<dbReference type="PANTHER" id="PTHR43286:SF1">
    <property type="entry name" value="ENDONUCLEASE III-LIKE PROTEIN 1"/>
    <property type="match status" value="1"/>
</dbReference>
<reference evidence="8 9" key="1">
    <citation type="journal article" date="2023" name="Commun. Biol.">
        <title>Genome analysis of Parmales, the sister group of diatoms, reveals the evolutionary specialization of diatoms from phago-mixotrophs to photoautotrophs.</title>
        <authorList>
            <person name="Ban H."/>
            <person name="Sato S."/>
            <person name="Yoshikawa S."/>
            <person name="Yamada K."/>
            <person name="Nakamura Y."/>
            <person name="Ichinomiya M."/>
            <person name="Sato N."/>
            <person name="Blanc-Mathieu R."/>
            <person name="Endo H."/>
            <person name="Kuwata A."/>
            <person name="Ogata H."/>
        </authorList>
    </citation>
    <scope>NUCLEOTIDE SEQUENCE [LARGE SCALE GENOMIC DNA]</scope>
</reference>
<comment type="caution">
    <text evidence="8">The sequence shown here is derived from an EMBL/GenBank/DDBJ whole genome shotgun (WGS) entry which is preliminary data.</text>
</comment>
<dbReference type="Gene3D" id="1.10.1670.10">
    <property type="entry name" value="Helix-hairpin-Helix base-excision DNA repair enzymes (C-terminal)"/>
    <property type="match status" value="1"/>
</dbReference>
<evidence type="ECO:0000256" key="4">
    <source>
        <dbReference type="ARBA" id="ARBA00023239"/>
    </source>
</evidence>
<accession>A0ABQ6ML13</accession>
<dbReference type="InterPro" id="IPR011257">
    <property type="entry name" value="DNA_glycosylase"/>
</dbReference>
<feature type="domain" description="HhH-GPD" evidence="7">
    <location>
        <begin position="152"/>
        <end position="303"/>
    </location>
</feature>
<dbReference type="InterPro" id="IPR023170">
    <property type="entry name" value="HhH_base_excis_C"/>
</dbReference>
<dbReference type="InterPro" id="IPR003265">
    <property type="entry name" value="HhH-GPD_domain"/>
</dbReference>
<evidence type="ECO:0000256" key="5">
    <source>
        <dbReference type="ARBA" id="ARBA00023295"/>
    </source>
</evidence>
<proteinExistence type="predicted"/>
<dbReference type="Proteomes" id="UP001165060">
    <property type="component" value="Unassembled WGS sequence"/>
</dbReference>